<sequence length="336" mass="37280">MPIPDPVHYPPFNITRAGHVRVTVRDLDAARDFYTSVYGLIVSDEADGALYLRGVEEVCHHSLVLTAAGDGPLCERIGLRVQTEEELDKAHDWFCGEGLGPAWVEQPWQGRTLHVTDPCGVPLELCASMTAVPRLGSAVDRHRGGVALRFDHFQILVPDAQAACDFYTRLGFRVSDYVETPDGALVAAFMYRKDIPWDLVFFAAKGPRMHHFAYITPNAVDMFRACDIAGIRGYGEAVERGPGRHSMGHVQYVYFRDPDGHRSELVLDAPHHMTDLENEPVQWTPASIGEKAWGLPAQRAWFLEASRFPGVEPVETSVARGALTLEDYLSARTVVA</sequence>
<proteinExistence type="inferred from homology"/>
<evidence type="ECO:0000259" key="9">
    <source>
        <dbReference type="PROSITE" id="PS51819"/>
    </source>
</evidence>
<keyword evidence="5 8" id="KW-0223">Dioxygenase</keyword>
<evidence type="ECO:0000256" key="4">
    <source>
        <dbReference type="ARBA" id="ARBA00022797"/>
    </source>
</evidence>
<dbReference type="SUPFAM" id="SSF54593">
    <property type="entry name" value="Glyoxalase/Bleomycin resistance protein/Dihydroxybiphenyl dioxygenase"/>
    <property type="match status" value="1"/>
</dbReference>
<comment type="caution">
    <text evidence="10">The sequence shown here is derived from an EMBL/GenBank/DDBJ whole genome shotgun (WGS) entry which is preliminary data.</text>
</comment>
<comment type="cofactor">
    <cofactor evidence="1 8">
        <name>Fe(2+)</name>
        <dbReference type="ChEBI" id="CHEBI:29033"/>
    </cofactor>
</comment>
<evidence type="ECO:0000313" key="10">
    <source>
        <dbReference type="EMBL" id="MEJ8569945.1"/>
    </source>
</evidence>
<reference evidence="10 11" key="1">
    <citation type="submission" date="2024-02" db="EMBL/GenBank/DDBJ databases">
        <title>Genome analysis and characterization of Microbaculum marinisediminis sp. nov., isolated from marine sediment.</title>
        <authorList>
            <person name="Du Z.-J."/>
            <person name="Ye Y.-Q."/>
            <person name="Zhang Z.-R."/>
            <person name="Yuan S.-M."/>
            <person name="Zhang X.-Y."/>
        </authorList>
    </citation>
    <scope>NUCLEOTIDE SEQUENCE [LARGE SCALE GENOMIC DNA]</scope>
    <source>
        <strain evidence="10 11">SDUM1044001</strain>
    </source>
</reference>
<evidence type="ECO:0000256" key="5">
    <source>
        <dbReference type="ARBA" id="ARBA00022964"/>
    </source>
</evidence>
<evidence type="ECO:0000256" key="7">
    <source>
        <dbReference type="ARBA" id="ARBA00023004"/>
    </source>
</evidence>
<feature type="domain" description="VOC" evidence="9">
    <location>
        <begin position="16"/>
        <end position="128"/>
    </location>
</feature>
<keyword evidence="6 8" id="KW-0560">Oxidoreductase</keyword>
<protein>
    <submittedName>
        <fullName evidence="10">VOC family protein</fullName>
    </submittedName>
</protein>
<evidence type="ECO:0000256" key="6">
    <source>
        <dbReference type="ARBA" id="ARBA00023002"/>
    </source>
</evidence>
<evidence type="ECO:0000256" key="2">
    <source>
        <dbReference type="ARBA" id="ARBA00008784"/>
    </source>
</evidence>
<evidence type="ECO:0000313" key="11">
    <source>
        <dbReference type="Proteomes" id="UP001378188"/>
    </source>
</evidence>
<dbReference type="InterPro" id="IPR037523">
    <property type="entry name" value="VOC_core"/>
</dbReference>
<dbReference type="GO" id="GO:0004493">
    <property type="term" value="F:methylmalonyl-CoA epimerase activity"/>
    <property type="evidence" value="ECO:0007669"/>
    <property type="project" value="TreeGrafter"/>
</dbReference>
<accession>A0AAW9RNU2</accession>
<dbReference type="PROSITE" id="PS00082">
    <property type="entry name" value="EXTRADIOL_DIOXYGENAS"/>
    <property type="match status" value="1"/>
</dbReference>
<dbReference type="InterPro" id="IPR000486">
    <property type="entry name" value="Xdiol_ring_cleave_dOase_1/2"/>
</dbReference>
<dbReference type="EMBL" id="JAZHOF010000001">
    <property type="protein sequence ID" value="MEJ8569945.1"/>
    <property type="molecule type" value="Genomic_DNA"/>
</dbReference>
<dbReference type="PANTHER" id="PTHR43048">
    <property type="entry name" value="METHYLMALONYL-COA EPIMERASE"/>
    <property type="match status" value="1"/>
</dbReference>
<dbReference type="InterPro" id="IPR004360">
    <property type="entry name" value="Glyas_Fos-R_dOase_dom"/>
</dbReference>
<dbReference type="AlphaFoldDB" id="A0AAW9RNU2"/>
<keyword evidence="4 8" id="KW-0058">Aromatic hydrocarbons catabolism</keyword>
<dbReference type="GO" id="GO:0008198">
    <property type="term" value="F:ferrous iron binding"/>
    <property type="evidence" value="ECO:0007669"/>
    <property type="project" value="InterPro"/>
</dbReference>
<dbReference type="Pfam" id="PF00903">
    <property type="entry name" value="Glyoxalase"/>
    <property type="match status" value="2"/>
</dbReference>
<gene>
    <name evidence="10" type="ORF">V3328_00565</name>
</gene>
<comment type="similarity">
    <text evidence="2 8">Belongs to the extradiol ring-cleavage dioxygenase family.</text>
</comment>
<keyword evidence="7 8" id="KW-0408">Iron</keyword>
<dbReference type="InterPro" id="IPR029068">
    <property type="entry name" value="Glyas_Bleomycin-R_OHBP_Dase"/>
</dbReference>
<dbReference type="PROSITE" id="PS51819">
    <property type="entry name" value="VOC"/>
    <property type="match status" value="2"/>
</dbReference>
<dbReference type="Gene3D" id="3.10.180.10">
    <property type="entry name" value="2,3-Dihydroxybiphenyl 1,2-Dioxygenase, domain 1"/>
    <property type="match status" value="2"/>
</dbReference>
<dbReference type="RefSeq" id="WP_340327686.1">
    <property type="nucleotide sequence ID" value="NZ_JAZHOF010000001.1"/>
</dbReference>
<dbReference type="InterPro" id="IPR051785">
    <property type="entry name" value="MMCE/EMCE_epimerase"/>
</dbReference>
<evidence type="ECO:0000256" key="8">
    <source>
        <dbReference type="RuleBase" id="RU000683"/>
    </source>
</evidence>
<dbReference type="Proteomes" id="UP001378188">
    <property type="component" value="Unassembled WGS sequence"/>
</dbReference>
<keyword evidence="11" id="KW-1185">Reference proteome</keyword>
<dbReference type="GO" id="GO:0046491">
    <property type="term" value="P:L-methylmalonyl-CoA metabolic process"/>
    <property type="evidence" value="ECO:0007669"/>
    <property type="project" value="TreeGrafter"/>
</dbReference>
<dbReference type="PANTHER" id="PTHR43048:SF3">
    <property type="entry name" value="METHYLMALONYL-COA EPIMERASE, MITOCHONDRIAL"/>
    <property type="match status" value="1"/>
</dbReference>
<name>A0AAW9RNU2_9HYPH</name>
<feature type="domain" description="VOC" evidence="9">
    <location>
        <begin position="149"/>
        <end position="268"/>
    </location>
</feature>
<dbReference type="GO" id="GO:0051213">
    <property type="term" value="F:dioxygenase activity"/>
    <property type="evidence" value="ECO:0007669"/>
    <property type="project" value="UniProtKB-KW"/>
</dbReference>
<organism evidence="10 11">
    <name type="scientific">Microbaculum marinum</name>
    <dbReference type="NCBI Taxonomy" id="1764581"/>
    <lineage>
        <taxon>Bacteria</taxon>
        <taxon>Pseudomonadati</taxon>
        <taxon>Pseudomonadota</taxon>
        <taxon>Alphaproteobacteria</taxon>
        <taxon>Hyphomicrobiales</taxon>
        <taxon>Tepidamorphaceae</taxon>
        <taxon>Microbaculum</taxon>
    </lineage>
</organism>
<evidence type="ECO:0000256" key="3">
    <source>
        <dbReference type="ARBA" id="ARBA00022723"/>
    </source>
</evidence>
<keyword evidence="3" id="KW-0479">Metal-binding</keyword>
<evidence type="ECO:0000256" key="1">
    <source>
        <dbReference type="ARBA" id="ARBA00001954"/>
    </source>
</evidence>